<dbReference type="AlphaFoldDB" id="A0AAJ1VF47"/>
<name>A0AAJ1VF47_9BACI</name>
<keyword evidence="1" id="KW-0175">Coiled coil</keyword>
<sequence length="185" mass="21580">MDIVDNQVEYQTNASYTVEAIIAQIDEFNVLGFRTFKDGNPLGVRFFIVDNPIDAVLKIVNTTVEESAEGIVEVVSSSEDLIRELLNIPEVQPRLNVSDIYADLEKYFQQGTEYNKFLRFALEREIEERRNLANQLEEERRKAAKKAKIERFLPYTYVRWVRLRIGKFLVGCIEEVNNKNQKELI</sequence>
<dbReference type="RefSeq" id="WP_289350553.1">
    <property type="nucleotide sequence ID" value="NZ_JAUCFI010000003.1"/>
</dbReference>
<gene>
    <name evidence="2" type="ORF">QUF85_20480</name>
</gene>
<dbReference type="EMBL" id="JAUCFI010000003">
    <property type="protein sequence ID" value="MDM5285658.1"/>
    <property type="molecule type" value="Genomic_DNA"/>
</dbReference>
<evidence type="ECO:0000313" key="3">
    <source>
        <dbReference type="Proteomes" id="UP001238973"/>
    </source>
</evidence>
<dbReference type="Proteomes" id="UP001238973">
    <property type="component" value="Unassembled WGS sequence"/>
</dbReference>
<accession>A0AAJ1VF47</accession>
<evidence type="ECO:0000256" key="1">
    <source>
        <dbReference type="SAM" id="Coils"/>
    </source>
</evidence>
<evidence type="ECO:0000313" key="2">
    <source>
        <dbReference type="EMBL" id="MDM5285658.1"/>
    </source>
</evidence>
<comment type="caution">
    <text evidence="2">The sequence shown here is derived from an EMBL/GenBank/DDBJ whole genome shotgun (WGS) entry which is preliminary data.</text>
</comment>
<proteinExistence type="predicted"/>
<organism evidence="2 3">
    <name type="scientific">Peribacillus frigoritolerans</name>
    <dbReference type="NCBI Taxonomy" id="450367"/>
    <lineage>
        <taxon>Bacteria</taxon>
        <taxon>Bacillati</taxon>
        <taxon>Bacillota</taxon>
        <taxon>Bacilli</taxon>
        <taxon>Bacillales</taxon>
        <taxon>Bacillaceae</taxon>
        <taxon>Peribacillus</taxon>
    </lineage>
</organism>
<protein>
    <submittedName>
        <fullName evidence="2">Uncharacterized protein</fullName>
    </submittedName>
</protein>
<feature type="coiled-coil region" evidence="1">
    <location>
        <begin position="119"/>
        <end position="149"/>
    </location>
</feature>
<reference evidence="2" key="1">
    <citation type="submission" date="2023-06" db="EMBL/GenBank/DDBJ databases">
        <title>Comparative genomics of Bacillaceae isolates and their secondary metabolite potential.</title>
        <authorList>
            <person name="Song L."/>
            <person name="Nielsen L.J."/>
            <person name="Mohite O."/>
            <person name="Xu X."/>
            <person name="Weber T."/>
            <person name="Kovacs A.T."/>
        </authorList>
    </citation>
    <scope>NUCLEOTIDE SEQUENCE</scope>
    <source>
        <strain evidence="2">G1S1</strain>
    </source>
</reference>